<feature type="transmembrane region" description="Helical" evidence="2">
    <location>
        <begin position="526"/>
        <end position="546"/>
    </location>
</feature>
<dbReference type="InterPro" id="IPR011701">
    <property type="entry name" value="MFS"/>
</dbReference>
<protein>
    <recommendedName>
        <fullName evidence="5">Monocarboxylate transporter</fullName>
    </recommendedName>
</protein>
<feature type="transmembrane region" description="Helical" evidence="2">
    <location>
        <begin position="175"/>
        <end position="196"/>
    </location>
</feature>
<feature type="transmembrane region" description="Helical" evidence="2">
    <location>
        <begin position="80"/>
        <end position="100"/>
    </location>
</feature>
<evidence type="ECO:0000313" key="3">
    <source>
        <dbReference type="EMBL" id="KAL1379048.1"/>
    </source>
</evidence>
<sequence>MSTVVKPSEHVSLNSSAAAATDESDYTNQMTITASESEQKALTSAMKSARVPVIVSAGGKDAASPRKKPLGTDFVPPDGGWGWMVVLAAGCSNLCTFPALQQFGLLFRERMHLLDINSSEITTIINTNSALMSIVGLANGPMFRRFSYRQVAFFGASLVTLALFLTSLAHSFGMYLVTFSVLYGSGVGITASANSLALNTYFREKRRYATGFSWTATALGPIVAPHVINYLMPRYGIDGTVLIFAGIAMNAIVCSMLLQPVEWHVKQSPVEDVEKVKTEELVQCQFCASHPLRKDHSILSSQYLYNADDVCATGYEIIDPGTPMLSRANDGWYSGNPARSHYGSRLNLGGTPSRMPSSRPSFVNLTAAAEATKRQQPATPPVSAFSPPQLVSERKYLADNHSARSTGGAFRRRSNTFNREKEVLKMASRKLEQIVDHETCCQCTCEEERQTLLKSQPEIPEEPADQPTPHYSILQKIVIFFDLDLLKDLIYDNIMVGVTLANFAELNFSVLTPFVLGDFGLTKEQIAMTMSLLGAMDIFCRFFIPFIAGKIGWENRTFFLFGVLNMAFGRIVLAHFHSYSVVLAVACWIGFNKGLRTVFMALAIPSHVPLDRLPGATGIQLLFSGVFYLLMGPLIGFIRDRTNYTVTLHCLNVATYLTALSWGLEMYYFTPRRIRREKAAEKAAVI</sequence>
<proteinExistence type="predicted"/>
<accession>A0ABD1CRR9</accession>
<evidence type="ECO:0000313" key="4">
    <source>
        <dbReference type="Proteomes" id="UP001562425"/>
    </source>
</evidence>
<reference evidence="3 4" key="1">
    <citation type="submission" date="2024-05" db="EMBL/GenBank/DDBJ databases">
        <title>Culex pipiens pipiens assembly and annotation.</title>
        <authorList>
            <person name="Alout H."/>
            <person name="Durand T."/>
        </authorList>
    </citation>
    <scope>NUCLEOTIDE SEQUENCE [LARGE SCALE GENOMIC DNA]</scope>
    <source>
        <strain evidence="3">HA-2024</strain>
        <tissue evidence="3">Whole body</tissue>
    </source>
</reference>
<keyword evidence="2" id="KW-0812">Transmembrane</keyword>
<dbReference type="PANTHER" id="PTHR11360:SF8">
    <property type="entry name" value="BCDNA.LD28120-RELATED"/>
    <property type="match status" value="1"/>
</dbReference>
<name>A0ABD1CRR9_CULPP</name>
<evidence type="ECO:0000256" key="2">
    <source>
        <dbReference type="SAM" id="Phobius"/>
    </source>
</evidence>
<dbReference type="InterPro" id="IPR050327">
    <property type="entry name" value="Proton-linked_MCT"/>
</dbReference>
<feature type="transmembrane region" description="Helical" evidence="2">
    <location>
        <begin position="240"/>
        <end position="258"/>
    </location>
</feature>
<keyword evidence="2" id="KW-1133">Transmembrane helix</keyword>
<dbReference type="EMBL" id="JBEHCU010009921">
    <property type="protein sequence ID" value="KAL1379048.1"/>
    <property type="molecule type" value="Genomic_DNA"/>
</dbReference>
<dbReference type="InterPro" id="IPR036259">
    <property type="entry name" value="MFS_trans_sf"/>
</dbReference>
<dbReference type="SUPFAM" id="SSF103473">
    <property type="entry name" value="MFS general substrate transporter"/>
    <property type="match status" value="1"/>
</dbReference>
<feature type="transmembrane region" description="Helical" evidence="2">
    <location>
        <begin position="494"/>
        <end position="514"/>
    </location>
</feature>
<dbReference type="Gene3D" id="1.20.1250.20">
    <property type="entry name" value="MFS general substrate transporter like domains"/>
    <property type="match status" value="2"/>
</dbReference>
<organism evidence="3 4">
    <name type="scientific">Culex pipiens pipiens</name>
    <name type="common">Northern house mosquito</name>
    <dbReference type="NCBI Taxonomy" id="38569"/>
    <lineage>
        <taxon>Eukaryota</taxon>
        <taxon>Metazoa</taxon>
        <taxon>Ecdysozoa</taxon>
        <taxon>Arthropoda</taxon>
        <taxon>Hexapoda</taxon>
        <taxon>Insecta</taxon>
        <taxon>Pterygota</taxon>
        <taxon>Neoptera</taxon>
        <taxon>Endopterygota</taxon>
        <taxon>Diptera</taxon>
        <taxon>Nematocera</taxon>
        <taxon>Culicoidea</taxon>
        <taxon>Culicidae</taxon>
        <taxon>Culicinae</taxon>
        <taxon>Culicini</taxon>
        <taxon>Culex</taxon>
        <taxon>Culex</taxon>
    </lineage>
</organism>
<keyword evidence="4" id="KW-1185">Reference proteome</keyword>
<gene>
    <name evidence="3" type="ORF">pipiens_001461</name>
</gene>
<comment type="caution">
    <text evidence="3">The sequence shown here is derived from an EMBL/GenBank/DDBJ whole genome shotgun (WGS) entry which is preliminary data.</text>
</comment>
<dbReference type="Pfam" id="PF07690">
    <property type="entry name" value="MFS_1"/>
    <property type="match status" value="1"/>
</dbReference>
<feature type="transmembrane region" description="Helical" evidence="2">
    <location>
        <begin position="208"/>
        <end position="228"/>
    </location>
</feature>
<evidence type="ECO:0008006" key="5">
    <source>
        <dbReference type="Google" id="ProtNLM"/>
    </source>
</evidence>
<dbReference type="AlphaFoldDB" id="A0ABD1CRR9"/>
<dbReference type="FunFam" id="1.20.1250.20:FF:000383">
    <property type="entry name" value="Blast:Monocarboxylate transporter 13"/>
    <property type="match status" value="1"/>
</dbReference>
<feature type="compositionally biased region" description="Polar residues" evidence="1">
    <location>
        <begin position="1"/>
        <end position="18"/>
    </location>
</feature>
<feature type="region of interest" description="Disordered" evidence="1">
    <location>
        <begin position="1"/>
        <end position="24"/>
    </location>
</feature>
<evidence type="ECO:0000256" key="1">
    <source>
        <dbReference type="SAM" id="MobiDB-lite"/>
    </source>
</evidence>
<dbReference type="Proteomes" id="UP001562425">
    <property type="component" value="Unassembled WGS sequence"/>
</dbReference>
<feature type="transmembrane region" description="Helical" evidence="2">
    <location>
        <begin position="151"/>
        <end position="169"/>
    </location>
</feature>
<keyword evidence="2" id="KW-0472">Membrane</keyword>
<feature type="transmembrane region" description="Helical" evidence="2">
    <location>
        <begin position="616"/>
        <end position="638"/>
    </location>
</feature>
<dbReference type="PANTHER" id="PTHR11360">
    <property type="entry name" value="MONOCARBOXYLATE TRANSPORTER"/>
    <property type="match status" value="1"/>
</dbReference>